<dbReference type="InterPro" id="IPR006212">
    <property type="entry name" value="Furin_repeat"/>
</dbReference>
<protein>
    <submittedName>
        <fullName evidence="2">Uncharacterized protein</fullName>
    </submittedName>
</protein>
<dbReference type="EMBL" id="CATQJA010000975">
    <property type="protein sequence ID" value="CAJ0565121.1"/>
    <property type="molecule type" value="Genomic_DNA"/>
</dbReference>
<dbReference type="InterPro" id="IPR009030">
    <property type="entry name" value="Growth_fac_rcpt_cys_sf"/>
</dbReference>
<proteinExistence type="predicted"/>
<feature type="non-terminal residue" evidence="2">
    <location>
        <position position="1"/>
    </location>
</feature>
<feature type="compositionally biased region" description="Polar residues" evidence="1">
    <location>
        <begin position="443"/>
        <end position="468"/>
    </location>
</feature>
<name>A0AA36CAD0_9BILA</name>
<dbReference type="CDD" id="cd00064">
    <property type="entry name" value="FU"/>
    <property type="match status" value="1"/>
</dbReference>
<evidence type="ECO:0000313" key="3">
    <source>
        <dbReference type="Proteomes" id="UP001177023"/>
    </source>
</evidence>
<keyword evidence="3" id="KW-1185">Reference proteome</keyword>
<comment type="caution">
    <text evidence="2">The sequence shown here is derived from an EMBL/GenBank/DDBJ whole genome shotgun (WGS) entry which is preliminary data.</text>
</comment>
<feature type="compositionally biased region" description="Basic and acidic residues" evidence="1">
    <location>
        <begin position="499"/>
        <end position="513"/>
    </location>
</feature>
<reference evidence="2" key="1">
    <citation type="submission" date="2023-06" db="EMBL/GenBank/DDBJ databases">
        <authorList>
            <person name="Delattre M."/>
        </authorList>
    </citation>
    <scope>NUCLEOTIDE SEQUENCE</scope>
    <source>
        <strain evidence="2">AF72</strain>
    </source>
</reference>
<accession>A0AA36CAD0</accession>
<feature type="region of interest" description="Disordered" evidence="1">
    <location>
        <begin position="432"/>
        <end position="513"/>
    </location>
</feature>
<organism evidence="2 3">
    <name type="scientific">Mesorhabditis spiculigera</name>
    <dbReference type="NCBI Taxonomy" id="96644"/>
    <lineage>
        <taxon>Eukaryota</taxon>
        <taxon>Metazoa</taxon>
        <taxon>Ecdysozoa</taxon>
        <taxon>Nematoda</taxon>
        <taxon>Chromadorea</taxon>
        <taxon>Rhabditida</taxon>
        <taxon>Rhabditina</taxon>
        <taxon>Rhabditomorpha</taxon>
        <taxon>Rhabditoidea</taxon>
        <taxon>Rhabditidae</taxon>
        <taxon>Mesorhabditinae</taxon>
        <taxon>Mesorhabditis</taxon>
    </lineage>
</organism>
<evidence type="ECO:0000313" key="2">
    <source>
        <dbReference type="EMBL" id="CAJ0565121.1"/>
    </source>
</evidence>
<evidence type="ECO:0000256" key="1">
    <source>
        <dbReference type="SAM" id="MobiDB-lite"/>
    </source>
</evidence>
<gene>
    <name evidence="2" type="ORF">MSPICULIGERA_LOCUS3779</name>
</gene>
<dbReference type="Proteomes" id="UP001177023">
    <property type="component" value="Unassembled WGS sequence"/>
</dbReference>
<dbReference type="AlphaFoldDB" id="A0AA36CAD0"/>
<dbReference type="SUPFAM" id="SSF57184">
    <property type="entry name" value="Growth factor receptor domain"/>
    <property type="match status" value="1"/>
</dbReference>
<sequence length="513" mass="58538">MPSGVLMGAHDDNGFMDQRTDVDPEFEERETDISCKTNETNHYKFSGYKFPVHITHFFGAFRLHRRDYQQCFDSFQDTARLPHYYDVDGQNCLVLDEVYGCLECPVLSHPKATLEDTCTPAGGLLVGDIELVPENYEEAAQLALPKPADRYCPLRGYYVESMGGSTCLRCDKACTSCWGPTDRHCYECRHYGWLDLKAKQARCELNMAFWLPGRDEDGRRPHKASDRDTITPRDQWMRKVDMGKYRGTPDVFYSLFFRNITQWKEYWDEKESSGQLSIVDIYKPFCASPDCLKGCRPAHEDELLIWHVVTFNRRYYGLPTKKSEIMLLCHLIFYVTVQFASSIVALLFSGPDNAALIPWNKEDKIRAEIRAQTAALYAAKLRQQSQDSLTKSHDGVMAVAQRFSAERTSEHRNPLMTRRVIVRRKLRLKARVPVPTVPRHNSLDQTAVSTTNDSASTSKDQHANNKSPADSLAKRSPKSAKQRTHDSKLPAATQAASSRVKDSRPSLDRRPTT</sequence>